<dbReference type="SUPFAM" id="SSF55811">
    <property type="entry name" value="Nudix"/>
    <property type="match status" value="1"/>
</dbReference>
<protein>
    <recommendedName>
        <fullName evidence="3">Nudix hydrolase domain-containing protein</fullName>
    </recommendedName>
</protein>
<sequence length="171" mass="19488">MVKIAILAVLALALAVSGSEGRSVPNALEIDRIGGFLLYRMYEGKIQYLLLKKADEDDWSPPKGNLDEELNESEIDTAVRETREETSLVIGDYNAYIQYKVYFEYETNDDELKKVNLWPAELQNFEKPIQLSPENGDYEWLEFDTALTTIKRQYADGLRQGDALVRAIESA</sequence>
<feature type="domain" description="Nudix hydrolase" evidence="3">
    <location>
        <begin position="28"/>
        <end position="167"/>
    </location>
</feature>
<organism evidence="4 5">
    <name type="scientific">Orchesella dallaii</name>
    <dbReference type="NCBI Taxonomy" id="48710"/>
    <lineage>
        <taxon>Eukaryota</taxon>
        <taxon>Metazoa</taxon>
        <taxon>Ecdysozoa</taxon>
        <taxon>Arthropoda</taxon>
        <taxon>Hexapoda</taxon>
        <taxon>Collembola</taxon>
        <taxon>Entomobryomorpha</taxon>
        <taxon>Entomobryoidea</taxon>
        <taxon>Orchesellidae</taxon>
        <taxon>Orchesellinae</taxon>
        <taxon>Orchesella</taxon>
    </lineage>
</organism>
<dbReference type="Proteomes" id="UP001642540">
    <property type="component" value="Unassembled WGS sequence"/>
</dbReference>
<dbReference type="InterPro" id="IPR000086">
    <property type="entry name" value="NUDIX_hydrolase_dom"/>
</dbReference>
<dbReference type="PANTHER" id="PTHR21340:SF0">
    <property type="entry name" value="BIS(5'-NUCLEOSYL)-TETRAPHOSPHATASE [ASYMMETRICAL]"/>
    <property type="match status" value="1"/>
</dbReference>
<name>A0ABP1Q0D2_9HEXA</name>
<evidence type="ECO:0000313" key="4">
    <source>
        <dbReference type="EMBL" id="CAL8080009.1"/>
    </source>
</evidence>
<reference evidence="4 5" key="1">
    <citation type="submission" date="2024-08" db="EMBL/GenBank/DDBJ databases">
        <authorList>
            <person name="Cucini C."/>
            <person name="Frati F."/>
        </authorList>
    </citation>
    <scope>NUCLEOTIDE SEQUENCE [LARGE SCALE GENOMIC DNA]</scope>
</reference>
<evidence type="ECO:0000256" key="1">
    <source>
        <dbReference type="ARBA" id="ARBA00022801"/>
    </source>
</evidence>
<keyword evidence="5" id="KW-1185">Reference proteome</keyword>
<dbReference type="InterPro" id="IPR051325">
    <property type="entry name" value="Nudix_hydrolase_domain"/>
</dbReference>
<gene>
    <name evidence="4" type="ORF">ODALV1_LOCUS4527</name>
</gene>
<proteinExistence type="predicted"/>
<dbReference type="PANTHER" id="PTHR21340">
    <property type="entry name" value="DIADENOSINE 5,5-P1,P4-TETRAPHOSPHATE PYROPHOSPHOHYDROLASE MUTT"/>
    <property type="match status" value="1"/>
</dbReference>
<feature type="chain" id="PRO_5047318408" description="Nudix hydrolase domain-containing protein" evidence="2">
    <location>
        <begin position="22"/>
        <end position="171"/>
    </location>
</feature>
<keyword evidence="1" id="KW-0378">Hydrolase</keyword>
<evidence type="ECO:0000259" key="3">
    <source>
        <dbReference type="PROSITE" id="PS51462"/>
    </source>
</evidence>
<dbReference type="Gene3D" id="3.90.79.10">
    <property type="entry name" value="Nucleoside Triphosphate Pyrophosphohydrolase"/>
    <property type="match status" value="1"/>
</dbReference>
<dbReference type="InterPro" id="IPR015797">
    <property type="entry name" value="NUDIX_hydrolase-like_dom_sf"/>
</dbReference>
<keyword evidence="2" id="KW-0732">Signal</keyword>
<evidence type="ECO:0000256" key="2">
    <source>
        <dbReference type="SAM" id="SignalP"/>
    </source>
</evidence>
<dbReference type="EMBL" id="CAXLJM020000014">
    <property type="protein sequence ID" value="CAL8080009.1"/>
    <property type="molecule type" value="Genomic_DNA"/>
</dbReference>
<evidence type="ECO:0000313" key="5">
    <source>
        <dbReference type="Proteomes" id="UP001642540"/>
    </source>
</evidence>
<dbReference type="Pfam" id="PF00293">
    <property type="entry name" value="NUDIX"/>
    <property type="match status" value="1"/>
</dbReference>
<dbReference type="PROSITE" id="PS51462">
    <property type="entry name" value="NUDIX"/>
    <property type="match status" value="1"/>
</dbReference>
<accession>A0ABP1Q0D2</accession>
<comment type="caution">
    <text evidence="4">The sequence shown here is derived from an EMBL/GenBank/DDBJ whole genome shotgun (WGS) entry which is preliminary data.</text>
</comment>
<feature type="signal peptide" evidence="2">
    <location>
        <begin position="1"/>
        <end position="21"/>
    </location>
</feature>